<sequence length="63" mass="6460">MGDVQTVGLGGATATGGEDLMAELVNVSADEPGVPLTESDPMLLLRTSGTTGRLKRTFRLKAG</sequence>
<protein>
    <recommendedName>
        <fullName evidence="3">AMP-dependent synthetase/ligase domain-containing protein</fullName>
    </recommendedName>
</protein>
<dbReference type="InterPro" id="IPR020845">
    <property type="entry name" value="AMP-binding_CS"/>
</dbReference>
<reference evidence="1 2" key="1">
    <citation type="journal article" date="2019" name="Int. J. Syst. Evol. Microbiol.">
        <title>The Global Catalogue of Microorganisms (GCM) 10K type strain sequencing project: providing services to taxonomists for standard genome sequencing and annotation.</title>
        <authorList>
            <consortium name="The Broad Institute Genomics Platform"/>
            <consortium name="The Broad Institute Genome Sequencing Center for Infectious Disease"/>
            <person name="Wu L."/>
            <person name="Ma J."/>
        </authorList>
    </citation>
    <scope>NUCLEOTIDE SEQUENCE [LARGE SCALE GENOMIC DNA]</scope>
    <source>
        <strain evidence="1 2">JCM 11444</strain>
    </source>
</reference>
<organism evidence="1 2">
    <name type="scientific">Streptomyces rhizosphaericus</name>
    <dbReference type="NCBI Taxonomy" id="114699"/>
    <lineage>
        <taxon>Bacteria</taxon>
        <taxon>Bacillati</taxon>
        <taxon>Actinomycetota</taxon>
        <taxon>Actinomycetes</taxon>
        <taxon>Kitasatosporales</taxon>
        <taxon>Streptomycetaceae</taxon>
        <taxon>Streptomyces</taxon>
        <taxon>Streptomyces violaceusniger group</taxon>
    </lineage>
</organism>
<accession>A0ABN1RD84</accession>
<proteinExistence type="predicted"/>
<evidence type="ECO:0000313" key="1">
    <source>
        <dbReference type="EMBL" id="GAA0955221.1"/>
    </source>
</evidence>
<dbReference type="Gene3D" id="3.40.50.12780">
    <property type="entry name" value="N-terminal domain of ligase-like"/>
    <property type="match status" value="1"/>
</dbReference>
<dbReference type="InterPro" id="IPR042099">
    <property type="entry name" value="ANL_N_sf"/>
</dbReference>
<dbReference type="PROSITE" id="PS00455">
    <property type="entry name" value="AMP_BINDING"/>
    <property type="match status" value="1"/>
</dbReference>
<gene>
    <name evidence="1" type="ORF">GCM10009575_083600</name>
</gene>
<dbReference type="EMBL" id="BAAAID010000089">
    <property type="protein sequence ID" value="GAA0955221.1"/>
    <property type="molecule type" value="Genomic_DNA"/>
</dbReference>
<evidence type="ECO:0000313" key="2">
    <source>
        <dbReference type="Proteomes" id="UP001500418"/>
    </source>
</evidence>
<dbReference type="Proteomes" id="UP001500418">
    <property type="component" value="Unassembled WGS sequence"/>
</dbReference>
<name>A0ABN1RD84_9ACTN</name>
<evidence type="ECO:0008006" key="3">
    <source>
        <dbReference type="Google" id="ProtNLM"/>
    </source>
</evidence>
<dbReference type="SUPFAM" id="SSF56801">
    <property type="entry name" value="Acetyl-CoA synthetase-like"/>
    <property type="match status" value="1"/>
</dbReference>
<comment type="caution">
    <text evidence="1">The sequence shown here is derived from an EMBL/GenBank/DDBJ whole genome shotgun (WGS) entry which is preliminary data.</text>
</comment>
<keyword evidence="2" id="KW-1185">Reference proteome</keyword>